<dbReference type="Proteomes" id="UP001589590">
    <property type="component" value="Unassembled WGS sequence"/>
</dbReference>
<evidence type="ECO:0000313" key="2">
    <source>
        <dbReference type="Proteomes" id="UP001589590"/>
    </source>
</evidence>
<gene>
    <name evidence="1" type="ORF">ACFFU1_08555</name>
</gene>
<evidence type="ECO:0000313" key="1">
    <source>
        <dbReference type="EMBL" id="MFB9104948.1"/>
    </source>
</evidence>
<organism evidence="1 2">
    <name type="scientific">Algibacter miyuki</name>
    <dbReference type="NCBI Taxonomy" id="1306933"/>
    <lineage>
        <taxon>Bacteria</taxon>
        <taxon>Pseudomonadati</taxon>
        <taxon>Bacteroidota</taxon>
        <taxon>Flavobacteriia</taxon>
        <taxon>Flavobacteriales</taxon>
        <taxon>Flavobacteriaceae</taxon>
        <taxon>Algibacter</taxon>
    </lineage>
</organism>
<protein>
    <submittedName>
        <fullName evidence="1">Uncharacterized protein</fullName>
    </submittedName>
</protein>
<reference evidence="1 2" key="1">
    <citation type="submission" date="2024-09" db="EMBL/GenBank/DDBJ databases">
        <authorList>
            <person name="Sun Q."/>
            <person name="Mori K."/>
        </authorList>
    </citation>
    <scope>NUCLEOTIDE SEQUENCE [LARGE SCALE GENOMIC DNA]</scope>
    <source>
        <strain evidence="1 2">CECT 8300</strain>
    </source>
</reference>
<name>A0ABV5GZB0_9FLAO</name>
<dbReference type="EMBL" id="JBHMFA010000005">
    <property type="protein sequence ID" value="MFB9104948.1"/>
    <property type="molecule type" value="Genomic_DNA"/>
</dbReference>
<accession>A0ABV5GZB0</accession>
<comment type="caution">
    <text evidence="1">The sequence shown here is derived from an EMBL/GenBank/DDBJ whole genome shotgun (WGS) entry which is preliminary data.</text>
</comment>
<dbReference type="RefSeq" id="WP_290268247.1">
    <property type="nucleotide sequence ID" value="NZ_JAUFQP010000002.1"/>
</dbReference>
<keyword evidence="2" id="KW-1185">Reference proteome</keyword>
<proteinExistence type="predicted"/>
<sequence>MKTPFLTLLFTAFFITITAQETPQVGDQLMVNGPSNQFYNHVDFPQLNFLVKRGKIANYKSVKGNHVEISHVETDKNGTQYVTLKKKDGGKFFGYLNSVKANYNKSINSGELSVIQ</sequence>